<evidence type="ECO:0000313" key="1">
    <source>
        <dbReference type="EMBL" id="MBX56463.1"/>
    </source>
</evidence>
<protein>
    <submittedName>
        <fullName evidence="1">Uncharacterized protein</fullName>
    </submittedName>
</protein>
<name>A0A2P2PP01_RHIMU</name>
<accession>A0A2P2PP01</accession>
<organism evidence="1">
    <name type="scientific">Rhizophora mucronata</name>
    <name type="common">Asiatic mangrove</name>
    <dbReference type="NCBI Taxonomy" id="61149"/>
    <lineage>
        <taxon>Eukaryota</taxon>
        <taxon>Viridiplantae</taxon>
        <taxon>Streptophyta</taxon>
        <taxon>Embryophyta</taxon>
        <taxon>Tracheophyta</taxon>
        <taxon>Spermatophyta</taxon>
        <taxon>Magnoliopsida</taxon>
        <taxon>eudicotyledons</taxon>
        <taxon>Gunneridae</taxon>
        <taxon>Pentapetalae</taxon>
        <taxon>rosids</taxon>
        <taxon>fabids</taxon>
        <taxon>Malpighiales</taxon>
        <taxon>Rhizophoraceae</taxon>
        <taxon>Rhizophora</taxon>
    </lineage>
</organism>
<proteinExistence type="predicted"/>
<reference evidence="1" key="1">
    <citation type="submission" date="2018-02" db="EMBL/GenBank/DDBJ databases">
        <title>Rhizophora mucronata_Transcriptome.</title>
        <authorList>
            <person name="Meera S.P."/>
            <person name="Sreeshan A."/>
            <person name="Augustine A."/>
        </authorList>
    </citation>
    <scope>NUCLEOTIDE SEQUENCE</scope>
    <source>
        <tissue evidence="1">Leaf</tissue>
    </source>
</reference>
<dbReference type="AlphaFoldDB" id="A0A2P2PP01"/>
<sequence>MWKQRIMLPSAILTFKFPTASNLHPSFLAKFSFRKLCATQVYQDMHWSRFHITSYSHGFRIMIPHSSDNMKRNLRLRL</sequence>
<dbReference type="EMBL" id="GGEC01075979">
    <property type="protein sequence ID" value="MBX56463.1"/>
    <property type="molecule type" value="Transcribed_RNA"/>
</dbReference>